<dbReference type="OrthoDB" id="7618686at2"/>
<sequence>MWRCIARPIVVLVAVLGAVACTSVPLTSLPKLAAMSPETMDASLMEVAVRVPEAYGLPDGSAMLTISVWRDDGTDERHERFDLVAVEGAPSAFLERQEKPGFTIHRLHIDPADAPRMQAFRAYALGLKDMPGQKSLSLSATARPCLAAGANPFRDPRVAIYLRLKPDEDYFTLIKERKVSLQTPDGEIRYCAAN</sequence>
<evidence type="ECO:0008006" key="3">
    <source>
        <dbReference type="Google" id="ProtNLM"/>
    </source>
</evidence>
<dbReference type="RefSeq" id="WP_156945624.1">
    <property type="nucleotide sequence ID" value="NZ_ARYK01000006.1"/>
</dbReference>
<keyword evidence="2" id="KW-1185">Reference proteome</keyword>
<comment type="caution">
    <text evidence="1">The sequence shown here is derived from an EMBL/GenBank/DDBJ whole genome shotgun (WGS) entry which is preliminary data.</text>
</comment>
<dbReference type="PATRIC" id="fig|1280950.3.peg.2462"/>
<reference evidence="1 2" key="1">
    <citation type="journal article" date="2014" name="Antonie Van Leeuwenhoek">
        <title>Hyphomonas beringensis sp. nov. and Hyphomonas chukchiensis sp. nov., isolated from surface seawater of the Bering Sea and Chukchi Sea.</title>
        <authorList>
            <person name="Li C."/>
            <person name="Lai Q."/>
            <person name="Li G."/>
            <person name="Dong C."/>
            <person name="Wang J."/>
            <person name="Liao Y."/>
            <person name="Shao Z."/>
        </authorList>
    </citation>
    <scope>NUCLEOTIDE SEQUENCE [LARGE SCALE GENOMIC DNA]</scope>
    <source>
        <strain evidence="1 2">MHS-2</strain>
    </source>
</reference>
<accession>A0A059FJC2</accession>
<organism evidence="1 2">
    <name type="scientific">Hyphomonas johnsonii MHS-2</name>
    <dbReference type="NCBI Taxonomy" id="1280950"/>
    <lineage>
        <taxon>Bacteria</taxon>
        <taxon>Pseudomonadati</taxon>
        <taxon>Pseudomonadota</taxon>
        <taxon>Alphaproteobacteria</taxon>
        <taxon>Hyphomonadales</taxon>
        <taxon>Hyphomonadaceae</taxon>
        <taxon>Hyphomonas</taxon>
    </lineage>
</organism>
<proteinExistence type="predicted"/>
<name>A0A059FJC2_9PROT</name>
<evidence type="ECO:0000313" key="2">
    <source>
        <dbReference type="Proteomes" id="UP000025171"/>
    </source>
</evidence>
<dbReference type="eggNOG" id="ENOG502ZWXJ">
    <property type="taxonomic scope" value="Bacteria"/>
</dbReference>
<dbReference type="EMBL" id="ARYK01000006">
    <property type="protein sequence ID" value="KCZ90626.1"/>
    <property type="molecule type" value="Genomic_DNA"/>
</dbReference>
<dbReference type="Proteomes" id="UP000025171">
    <property type="component" value="Unassembled WGS sequence"/>
</dbReference>
<protein>
    <recommendedName>
        <fullName evidence="3">Lipoprotein</fullName>
    </recommendedName>
</protein>
<gene>
    <name evidence="1" type="ORF">HJO_12281</name>
</gene>
<dbReference type="PROSITE" id="PS51257">
    <property type="entry name" value="PROKAR_LIPOPROTEIN"/>
    <property type="match status" value="1"/>
</dbReference>
<evidence type="ECO:0000313" key="1">
    <source>
        <dbReference type="EMBL" id="KCZ90626.1"/>
    </source>
</evidence>
<dbReference type="STRING" id="1280950.HJO_12281"/>
<dbReference type="AlphaFoldDB" id="A0A059FJC2"/>